<name>A0A0A8Y225_ARUDO</name>
<organism evidence="1">
    <name type="scientific">Arundo donax</name>
    <name type="common">Giant reed</name>
    <name type="synonym">Donax arundinaceus</name>
    <dbReference type="NCBI Taxonomy" id="35708"/>
    <lineage>
        <taxon>Eukaryota</taxon>
        <taxon>Viridiplantae</taxon>
        <taxon>Streptophyta</taxon>
        <taxon>Embryophyta</taxon>
        <taxon>Tracheophyta</taxon>
        <taxon>Spermatophyta</taxon>
        <taxon>Magnoliopsida</taxon>
        <taxon>Liliopsida</taxon>
        <taxon>Poales</taxon>
        <taxon>Poaceae</taxon>
        <taxon>PACMAD clade</taxon>
        <taxon>Arundinoideae</taxon>
        <taxon>Arundineae</taxon>
        <taxon>Arundo</taxon>
    </lineage>
</organism>
<protein>
    <submittedName>
        <fullName evidence="1">Uncharacterized protein</fullName>
    </submittedName>
</protein>
<dbReference type="EMBL" id="GBRH01278665">
    <property type="protein sequence ID" value="JAD19230.1"/>
    <property type="molecule type" value="Transcribed_RNA"/>
</dbReference>
<evidence type="ECO:0000313" key="1">
    <source>
        <dbReference type="EMBL" id="JAD19230.1"/>
    </source>
</evidence>
<dbReference type="AlphaFoldDB" id="A0A0A8Y225"/>
<sequence length="51" mass="5648">MEVSSSNDQATARTQKRLLLRDPLLGQKSNKLLQISAATQRFTLTAVLHVP</sequence>
<accession>A0A0A8Y225</accession>
<reference evidence="1" key="2">
    <citation type="journal article" date="2015" name="Data Brief">
        <title>Shoot transcriptome of the giant reed, Arundo donax.</title>
        <authorList>
            <person name="Barrero R.A."/>
            <person name="Guerrero F.D."/>
            <person name="Moolhuijzen P."/>
            <person name="Goolsby J.A."/>
            <person name="Tidwell J."/>
            <person name="Bellgard S.E."/>
            <person name="Bellgard M.I."/>
        </authorList>
    </citation>
    <scope>NUCLEOTIDE SEQUENCE</scope>
    <source>
        <tissue evidence="1">Shoot tissue taken approximately 20 cm above the soil surface</tissue>
    </source>
</reference>
<reference evidence="1" key="1">
    <citation type="submission" date="2014-09" db="EMBL/GenBank/DDBJ databases">
        <authorList>
            <person name="Magalhaes I.L.F."/>
            <person name="Oliveira U."/>
            <person name="Santos F.R."/>
            <person name="Vidigal T.H.D.A."/>
            <person name="Brescovit A.D."/>
            <person name="Santos A.J."/>
        </authorList>
    </citation>
    <scope>NUCLEOTIDE SEQUENCE</scope>
    <source>
        <tissue evidence="1">Shoot tissue taken approximately 20 cm above the soil surface</tissue>
    </source>
</reference>
<proteinExistence type="predicted"/>